<evidence type="ECO:0000256" key="5">
    <source>
        <dbReference type="ARBA" id="ARBA00022692"/>
    </source>
</evidence>
<dbReference type="InterPro" id="IPR017452">
    <property type="entry name" value="GPCR_Rhodpsn_7TM"/>
</dbReference>
<feature type="compositionally biased region" description="Acidic residues" evidence="15">
    <location>
        <begin position="281"/>
        <end position="290"/>
    </location>
</feature>
<protein>
    <recommendedName>
        <fullName evidence="17">G-protein coupled receptors family 1 profile domain-containing protein</fullName>
    </recommendedName>
</protein>
<keyword evidence="10" id="KW-1015">Disulfide bond</keyword>
<comment type="subcellular location">
    <subcellularLocation>
        <location evidence="2">Cell membrane</location>
        <topology evidence="2">Multi-pass membrane protein</topology>
    </subcellularLocation>
    <subcellularLocation>
        <location evidence="1">Cell projection</location>
        <location evidence="1">Cilium membrane</location>
    </subcellularLocation>
</comment>
<feature type="domain" description="G-protein coupled receptors family 1 profile" evidence="17">
    <location>
        <begin position="1"/>
        <end position="156"/>
    </location>
</feature>
<keyword evidence="6 16" id="KW-1133">Transmembrane helix</keyword>
<dbReference type="AlphaFoldDB" id="A0AA88XLH9"/>
<keyword evidence="4" id="KW-1003">Cell membrane</keyword>
<dbReference type="PANTHER" id="PTHR22752">
    <property type="entry name" value="G PROTEIN-COUPLED RECEPTOR"/>
    <property type="match status" value="1"/>
</dbReference>
<proteinExistence type="predicted"/>
<evidence type="ECO:0000256" key="6">
    <source>
        <dbReference type="ARBA" id="ARBA00022989"/>
    </source>
</evidence>
<dbReference type="InterPro" id="IPR000276">
    <property type="entry name" value="GPCR_Rhodpsn"/>
</dbReference>
<evidence type="ECO:0000256" key="4">
    <source>
        <dbReference type="ARBA" id="ARBA00022475"/>
    </source>
</evidence>
<dbReference type="CDD" id="cd00637">
    <property type="entry name" value="7tm_classA_rhodopsin-like"/>
    <property type="match status" value="1"/>
</dbReference>
<name>A0AA88XLH9_PINIB</name>
<feature type="transmembrane region" description="Helical" evidence="16">
    <location>
        <begin position="104"/>
        <end position="124"/>
    </location>
</feature>
<keyword evidence="11" id="KW-0675">Receptor</keyword>
<evidence type="ECO:0000256" key="9">
    <source>
        <dbReference type="ARBA" id="ARBA00023136"/>
    </source>
</evidence>
<reference evidence="18" key="1">
    <citation type="submission" date="2019-08" db="EMBL/GenBank/DDBJ databases">
        <title>The improved chromosome-level genome for the pearl oyster Pinctada fucata martensii using PacBio sequencing and Hi-C.</title>
        <authorList>
            <person name="Zheng Z."/>
        </authorList>
    </citation>
    <scope>NUCLEOTIDE SEQUENCE</scope>
    <source>
        <strain evidence="18">ZZ-2019</strain>
        <tissue evidence="18">Adductor muscle</tissue>
    </source>
</reference>
<feature type="region of interest" description="Disordered" evidence="15">
    <location>
        <begin position="184"/>
        <end position="230"/>
    </location>
</feature>
<evidence type="ECO:0000313" key="19">
    <source>
        <dbReference type="Proteomes" id="UP001186944"/>
    </source>
</evidence>
<evidence type="ECO:0000313" key="18">
    <source>
        <dbReference type="EMBL" id="KAK3083307.1"/>
    </source>
</evidence>
<evidence type="ECO:0000256" key="10">
    <source>
        <dbReference type="ARBA" id="ARBA00023157"/>
    </source>
</evidence>
<evidence type="ECO:0000259" key="17">
    <source>
        <dbReference type="PROSITE" id="PS50262"/>
    </source>
</evidence>
<evidence type="ECO:0000256" key="8">
    <source>
        <dbReference type="ARBA" id="ARBA00023069"/>
    </source>
</evidence>
<comment type="caution">
    <text evidence="18">The sequence shown here is derived from an EMBL/GenBank/DDBJ whole genome shotgun (WGS) entry which is preliminary data.</text>
</comment>
<organism evidence="18 19">
    <name type="scientific">Pinctada imbricata</name>
    <name type="common">Atlantic pearl-oyster</name>
    <name type="synonym">Pinctada martensii</name>
    <dbReference type="NCBI Taxonomy" id="66713"/>
    <lineage>
        <taxon>Eukaryota</taxon>
        <taxon>Metazoa</taxon>
        <taxon>Spiralia</taxon>
        <taxon>Lophotrochozoa</taxon>
        <taxon>Mollusca</taxon>
        <taxon>Bivalvia</taxon>
        <taxon>Autobranchia</taxon>
        <taxon>Pteriomorphia</taxon>
        <taxon>Pterioida</taxon>
        <taxon>Pterioidea</taxon>
        <taxon>Pteriidae</taxon>
        <taxon>Pinctada</taxon>
    </lineage>
</organism>
<dbReference type="PROSITE" id="PS50262">
    <property type="entry name" value="G_PROTEIN_RECEP_F1_2"/>
    <property type="match status" value="1"/>
</dbReference>
<dbReference type="GO" id="GO:0060170">
    <property type="term" value="C:ciliary membrane"/>
    <property type="evidence" value="ECO:0007669"/>
    <property type="project" value="UniProtKB-SubCell"/>
</dbReference>
<dbReference type="Gene3D" id="1.20.1070.10">
    <property type="entry name" value="Rhodopsin 7-helix transmembrane proteins"/>
    <property type="match status" value="1"/>
</dbReference>
<keyword evidence="12" id="KW-0325">Glycoprotein</keyword>
<keyword evidence="13" id="KW-0807">Transducer</keyword>
<feature type="compositionally biased region" description="Polar residues" evidence="15">
    <location>
        <begin position="189"/>
        <end position="220"/>
    </location>
</feature>
<sequence>MPPLFYESGYVYHRTLGSCFVNTPSPSRHHWYGGLVVCVLFYAPLCVMLYSYAHIYRIARTQSSRIAATMIRMACLVQAPLAINGQAAGAGPATIKGTKAMLTILQLLGTFMLTYIPYSVVFVAGLCGLKVCNFPVLVAVFSTIYQAAPVTNGAIYGIRNKLLRNSFRRYVRRRIQQLCYKDKRRNSVKRSSSFRLSVMQRKTQPNGNSQPGLRRTQSLQAKHMRSPSPNLLQLRGEDRIKKAQSFTLANGHTMAFLDPNILSAPANEISNDSVTPLEVLAESEQDRDDP</sequence>
<dbReference type="EMBL" id="VSWD01000014">
    <property type="protein sequence ID" value="KAK3083307.1"/>
    <property type="molecule type" value="Genomic_DNA"/>
</dbReference>
<feature type="transmembrane region" description="Helical" evidence="16">
    <location>
        <begin position="31"/>
        <end position="53"/>
    </location>
</feature>
<dbReference type="Proteomes" id="UP001186944">
    <property type="component" value="Unassembled WGS sequence"/>
</dbReference>
<dbReference type="SUPFAM" id="SSF81321">
    <property type="entry name" value="Family A G protein-coupled receptor-like"/>
    <property type="match status" value="1"/>
</dbReference>
<keyword evidence="9 16" id="KW-0472">Membrane</keyword>
<evidence type="ECO:0000256" key="12">
    <source>
        <dbReference type="ARBA" id="ARBA00023180"/>
    </source>
</evidence>
<keyword evidence="3" id="KW-0217">Developmental protein</keyword>
<gene>
    <name evidence="18" type="ORF">FSP39_019073</name>
</gene>
<dbReference type="PANTHER" id="PTHR22752:SF10">
    <property type="entry name" value="G-PROTEIN COUPLED RECEPTOR 161"/>
    <property type="match status" value="1"/>
</dbReference>
<feature type="transmembrane region" description="Helical" evidence="16">
    <location>
        <begin position="136"/>
        <end position="158"/>
    </location>
</feature>
<evidence type="ECO:0000256" key="11">
    <source>
        <dbReference type="ARBA" id="ARBA00023170"/>
    </source>
</evidence>
<evidence type="ECO:0000256" key="15">
    <source>
        <dbReference type="SAM" id="MobiDB-lite"/>
    </source>
</evidence>
<keyword evidence="8" id="KW-0969">Cilium</keyword>
<evidence type="ECO:0000256" key="16">
    <source>
        <dbReference type="SAM" id="Phobius"/>
    </source>
</evidence>
<dbReference type="Pfam" id="PF00001">
    <property type="entry name" value="7tm_1"/>
    <property type="match status" value="1"/>
</dbReference>
<evidence type="ECO:0000256" key="13">
    <source>
        <dbReference type="ARBA" id="ARBA00023224"/>
    </source>
</evidence>
<accession>A0AA88XLH9</accession>
<keyword evidence="7" id="KW-0297">G-protein coupled receptor</keyword>
<evidence type="ECO:0000256" key="7">
    <source>
        <dbReference type="ARBA" id="ARBA00023040"/>
    </source>
</evidence>
<evidence type="ECO:0000256" key="1">
    <source>
        <dbReference type="ARBA" id="ARBA00004309"/>
    </source>
</evidence>
<evidence type="ECO:0000256" key="2">
    <source>
        <dbReference type="ARBA" id="ARBA00004651"/>
    </source>
</evidence>
<dbReference type="GO" id="GO:0004930">
    <property type="term" value="F:G protein-coupled receptor activity"/>
    <property type="evidence" value="ECO:0007669"/>
    <property type="project" value="UniProtKB-KW"/>
</dbReference>
<evidence type="ECO:0000256" key="3">
    <source>
        <dbReference type="ARBA" id="ARBA00022473"/>
    </source>
</evidence>
<feature type="region of interest" description="Disordered" evidence="15">
    <location>
        <begin position="267"/>
        <end position="290"/>
    </location>
</feature>
<keyword evidence="19" id="KW-1185">Reference proteome</keyword>
<keyword evidence="5 16" id="KW-0812">Transmembrane</keyword>
<keyword evidence="14" id="KW-0966">Cell projection</keyword>
<evidence type="ECO:0000256" key="14">
    <source>
        <dbReference type="ARBA" id="ARBA00023273"/>
    </source>
</evidence>